<evidence type="ECO:0000256" key="3">
    <source>
        <dbReference type="ARBA" id="ARBA00022691"/>
    </source>
</evidence>
<dbReference type="EMBL" id="CP003221">
    <property type="protein sequence ID" value="EGJ51946.1"/>
    <property type="molecule type" value="Genomic_DNA"/>
</dbReference>
<dbReference type="Pfam" id="PF04055">
    <property type="entry name" value="Radical_SAM"/>
    <property type="match status" value="1"/>
</dbReference>
<organism evidence="8 9">
    <name type="scientific">Desulfocurvibacter africanus subsp. africanus str. Walvis Bay</name>
    <dbReference type="NCBI Taxonomy" id="690850"/>
    <lineage>
        <taxon>Bacteria</taxon>
        <taxon>Pseudomonadati</taxon>
        <taxon>Thermodesulfobacteriota</taxon>
        <taxon>Desulfovibrionia</taxon>
        <taxon>Desulfovibrionales</taxon>
        <taxon>Desulfovibrionaceae</taxon>
        <taxon>Desulfocurvibacter</taxon>
    </lineage>
</organism>
<name>F3YZB7_DESAF</name>
<dbReference type="KEGG" id="daf:Desaf_3669"/>
<dbReference type="CDD" id="cd01335">
    <property type="entry name" value="Radical_SAM"/>
    <property type="match status" value="1"/>
</dbReference>
<dbReference type="InterPro" id="IPR007197">
    <property type="entry name" value="rSAM"/>
</dbReference>
<dbReference type="GO" id="GO:0051539">
    <property type="term" value="F:4 iron, 4 sulfur cluster binding"/>
    <property type="evidence" value="ECO:0007669"/>
    <property type="project" value="UniProtKB-KW"/>
</dbReference>
<dbReference type="NCBIfam" id="TIGR04085">
    <property type="entry name" value="rSAM_more_4Fe4S"/>
    <property type="match status" value="1"/>
</dbReference>
<dbReference type="GO" id="GO:0003824">
    <property type="term" value="F:catalytic activity"/>
    <property type="evidence" value="ECO:0007669"/>
    <property type="project" value="InterPro"/>
</dbReference>
<keyword evidence="4" id="KW-0479">Metal-binding</keyword>
<dbReference type="SMART" id="SM00729">
    <property type="entry name" value="Elp3"/>
    <property type="match status" value="1"/>
</dbReference>
<keyword evidence="9" id="KW-1185">Reference proteome</keyword>
<keyword evidence="5" id="KW-0408">Iron</keyword>
<dbReference type="SUPFAM" id="SSF102114">
    <property type="entry name" value="Radical SAM enzymes"/>
    <property type="match status" value="1"/>
</dbReference>
<dbReference type="GO" id="GO:0032324">
    <property type="term" value="P:molybdopterin cofactor biosynthetic process"/>
    <property type="evidence" value="ECO:0007669"/>
    <property type="project" value="UniProtKB-ARBA"/>
</dbReference>
<evidence type="ECO:0000256" key="1">
    <source>
        <dbReference type="ARBA" id="ARBA00001966"/>
    </source>
</evidence>
<reference evidence="8 9" key="1">
    <citation type="journal article" date="2011" name="J. Bacteriol.">
        <title>Genome sequence of the mercury-methylating and pleomorphic Desulfovibrio africanus Strain Walvis Bay.</title>
        <authorList>
            <person name="Brown S.D."/>
            <person name="Wall J.D."/>
            <person name="Kucken A.M."/>
            <person name="Gilmour C.C."/>
            <person name="Podar M."/>
            <person name="Brandt C.C."/>
            <person name="Teshima H."/>
            <person name="Detter J.C."/>
            <person name="Han C.S."/>
            <person name="Land M.L."/>
            <person name="Lucas S."/>
            <person name="Han J."/>
            <person name="Pennacchio L."/>
            <person name="Nolan M."/>
            <person name="Pitluck S."/>
            <person name="Woyke T."/>
            <person name="Goodwin L."/>
            <person name="Palumbo A.V."/>
            <person name="Elias D.A."/>
        </authorList>
    </citation>
    <scope>NUCLEOTIDE SEQUENCE [LARGE SCALE GENOMIC DNA]</scope>
    <source>
        <strain evidence="8 9">Walvis Bay</strain>
    </source>
</reference>
<dbReference type="PROSITE" id="PS51918">
    <property type="entry name" value="RADICAL_SAM"/>
    <property type="match status" value="1"/>
</dbReference>
<dbReference type="PANTHER" id="PTHR11228:SF34">
    <property type="entry name" value="TUNGSTEN-CONTAINING ALDEHYDE FERREDOXIN OXIDOREDUCTASE COFACTOR MODIFYING PROTEIN"/>
    <property type="match status" value="1"/>
</dbReference>
<gene>
    <name evidence="8" type="ORF">Desaf_3669</name>
</gene>
<evidence type="ECO:0000259" key="7">
    <source>
        <dbReference type="PROSITE" id="PS51918"/>
    </source>
</evidence>
<dbReference type="RefSeq" id="WP_014261554.1">
    <property type="nucleotide sequence ID" value="NC_016629.1"/>
</dbReference>
<dbReference type="Gene3D" id="3.20.20.70">
    <property type="entry name" value="Aldolase class I"/>
    <property type="match status" value="1"/>
</dbReference>
<dbReference type="Proteomes" id="UP000007844">
    <property type="component" value="Chromosome"/>
</dbReference>
<dbReference type="InterPro" id="IPR050377">
    <property type="entry name" value="Radical_SAM_PqqE_MftC-like"/>
</dbReference>
<dbReference type="SFLD" id="SFLDS00029">
    <property type="entry name" value="Radical_SAM"/>
    <property type="match status" value="1"/>
</dbReference>
<proteinExistence type="predicted"/>
<dbReference type="PANTHER" id="PTHR11228">
    <property type="entry name" value="RADICAL SAM DOMAIN PROTEIN"/>
    <property type="match status" value="1"/>
</dbReference>
<keyword evidence="3" id="KW-0949">S-adenosyl-L-methionine</keyword>
<dbReference type="PROSITE" id="PS01305">
    <property type="entry name" value="MOAA_NIFB_PQQE"/>
    <property type="match status" value="1"/>
</dbReference>
<dbReference type="InterPro" id="IPR013785">
    <property type="entry name" value="Aldolase_TIM"/>
</dbReference>
<evidence type="ECO:0000256" key="6">
    <source>
        <dbReference type="ARBA" id="ARBA00023014"/>
    </source>
</evidence>
<comment type="cofactor">
    <cofactor evidence="1">
        <name>[4Fe-4S] cluster</name>
        <dbReference type="ChEBI" id="CHEBI:49883"/>
    </cofactor>
</comment>
<dbReference type="InterPro" id="IPR017200">
    <property type="entry name" value="PqqE-like"/>
</dbReference>
<dbReference type="Pfam" id="PF13186">
    <property type="entry name" value="SPASM"/>
    <property type="match status" value="1"/>
</dbReference>
<dbReference type="HOGENOM" id="CLU_009273_4_2_7"/>
<evidence type="ECO:0000313" key="9">
    <source>
        <dbReference type="Proteomes" id="UP000007844"/>
    </source>
</evidence>
<evidence type="ECO:0000256" key="5">
    <source>
        <dbReference type="ARBA" id="ARBA00023004"/>
    </source>
</evidence>
<dbReference type="SFLD" id="SFLDG01386">
    <property type="entry name" value="main_SPASM_domain-containing"/>
    <property type="match status" value="1"/>
</dbReference>
<dbReference type="PIRSF" id="PIRSF037420">
    <property type="entry name" value="PQQ_syn_pqqE"/>
    <property type="match status" value="1"/>
</dbReference>
<dbReference type="eggNOG" id="COG0535">
    <property type="taxonomic scope" value="Bacteria"/>
</dbReference>
<sequence>MTECLCETKRAWGSNFSLEEIAEARDRCGLLTMELELSRECNLRCIYCYSEAGTPLDNELSSEEIYSVVDQAIALGARRIIVLGGGEPLVYPGVMDIMRYLHKRGVGIDLFTNGTLITEDMAREFRDMGVHPVIKMNSLNDDVQDLLAGHKGAARDIRQGFKNLVKAGYPAEGLPMGVQSVICRQNLAELPAMWSWIRERGMTPYFEMITLQGRARKHPDLEVTPGELRAAFEELSRLDRERFGFDWEPHPPVAGLRCNRHSYTCTVTVHGDVIPCPGVDIPVGNIRTQPLADILKGSEVIHKLRNIRKYIKGACAECPQNDSCYGCRGMAYQLTGDYLAADPLCWHVNQGK</sequence>
<dbReference type="InterPro" id="IPR058240">
    <property type="entry name" value="rSAM_sf"/>
</dbReference>
<evidence type="ECO:0000313" key="8">
    <source>
        <dbReference type="EMBL" id="EGJ51946.1"/>
    </source>
</evidence>
<dbReference type="AlphaFoldDB" id="F3YZB7"/>
<dbReference type="InterPro" id="IPR023885">
    <property type="entry name" value="4Fe4S-binding_SPASM_dom"/>
</dbReference>
<dbReference type="SFLD" id="SFLDG01067">
    <property type="entry name" value="SPASM/twitch_domain_containing"/>
    <property type="match status" value="1"/>
</dbReference>
<keyword evidence="6" id="KW-0411">Iron-sulfur</keyword>
<dbReference type="InterPro" id="IPR006638">
    <property type="entry name" value="Elp3/MiaA/NifB-like_rSAM"/>
</dbReference>
<keyword evidence="2" id="KW-0004">4Fe-4S</keyword>
<evidence type="ECO:0000256" key="4">
    <source>
        <dbReference type="ARBA" id="ARBA00022723"/>
    </source>
</evidence>
<protein>
    <submittedName>
        <fullName evidence="8">Radical SAM domain protein</fullName>
    </submittedName>
</protein>
<dbReference type="InterPro" id="IPR000385">
    <property type="entry name" value="MoaA_NifB_PqqE_Fe-S-bd_CS"/>
</dbReference>
<dbReference type="GO" id="GO:0046872">
    <property type="term" value="F:metal ion binding"/>
    <property type="evidence" value="ECO:0007669"/>
    <property type="project" value="UniProtKB-KW"/>
</dbReference>
<evidence type="ECO:0000256" key="2">
    <source>
        <dbReference type="ARBA" id="ARBA00022485"/>
    </source>
</evidence>
<accession>F3YZB7</accession>
<feature type="domain" description="Radical SAM core" evidence="7">
    <location>
        <begin position="27"/>
        <end position="246"/>
    </location>
</feature>
<dbReference type="STRING" id="690850.Desaf_3669"/>